<dbReference type="PROSITE" id="PS00444">
    <property type="entry name" value="POLYPRENYL_SYNTHASE_2"/>
    <property type="match status" value="1"/>
</dbReference>
<evidence type="ECO:0000256" key="2">
    <source>
        <dbReference type="ARBA" id="ARBA00006706"/>
    </source>
</evidence>
<dbReference type="FunFam" id="1.10.600.10:FF:000001">
    <property type="entry name" value="Geranylgeranyl diphosphate synthase"/>
    <property type="match status" value="1"/>
</dbReference>
<dbReference type="Pfam" id="PF00348">
    <property type="entry name" value="polyprenyl_synt"/>
    <property type="match status" value="1"/>
</dbReference>
<dbReference type="InterPro" id="IPR000092">
    <property type="entry name" value="Polyprenyl_synt"/>
</dbReference>
<dbReference type="CDD" id="cd00685">
    <property type="entry name" value="Trans_IPPS_HT"/>
    <property type="match status" value="1"/>
</dbReference>
<dbReference type="GeneID" id="93485498"/>
<keyword evidence="5 12" id="KW-0808">Transferase</keyword>
<dbReference type="AlphaFoldDB" id="A0A841R229"/>
<dbReference type="SFLD" id="SFLDG01017">
    <property type="entry name" value="Polyprenyl_Transferase_Like"/>
    <property type="match status" value="1"/>
</dbReference>
<dbReference type="PANTHER" id="PTHR43281">
    <property type="entry name" value="FARNESYL DIPHOSPHATE SYNTHASE"/>
    <property type="match status" value="1"/>
</dbReference>
<evidence type="ECO:0000313" key="14">
    <source>
        <dbReference type="Proteomes" id="UP000591941"/>
    </source>
</evidence>
<dbReference type="GO" id="GO:0005737">
    <property type="term" value="C:cytoplasm"/>
    <property type="evidence" value="ECO:0007669"/>
    <property type="project" value="UniProtKB-ARBA"/>
</dbReference>
<evidence type="ECO:0000256" key="3">
    <source>
        <dbReference type="ARBA" id="ARBA00012439"/>
    </source>
</evidence>
<dbReference type="PROSITE" id="PS00723">
    <property type="entry name" value="POLYPRENYL_SYNTHASE_1"/>
    <property type="match status" value="1"/>
</dbReference>
<dbReference type="SUPFAM" id="SSF48576">
    <property type="entry name" value="Terpenoid synthases"/>
    <property type="match status" value="1"/>
</dbReference>
<dbReference type="OrthoDB" id="9805316at2"/>
<protein>
    <recommendedName>
        <fullName evidence="4">Farnesyl diphosphate synthase</fullName>
        <ecNumber evidence="3">2.5.1.10</ecNumber>
    </recommendedName>
    <alternativeName>
        <fullName evidence="10">(2E,6E)-farnesyl diphosphate synthase</fullName>
    </alternativeName>
    <alternativeName>
        <fullName evidence="9">Geranyltranstransferase</fullName>
    </alternativeName>
</protein>
<evidence type="ECO:0000256" key="8">
    <source>
        <dbReference type="ARBA" id="ARBA00023229"/>
    </source>
</evidence>
<evidence type="ECO:0000256" key="6">
    <source>
        <dbReference type="ARBA" id="ARBA00022723"/>
    </source>
</evidence>
<sequence>MIPFEHYLETRKEAVETALYTLLKPQDDAYKVLFEAMNYSLLGGGKRVRPILFLSTLEAFDVPLDPYLNIAAAIECVHTYSLIHDDLPCMDDDDYRRGRLTNHKKFTPAIATLAGDGLLTVAFEIIAKSENILPTIRLQLVQILAKAAGPDGMVGGQIIDMQAEGHAQTLSQLRLMDALKTGRLITAPLVMAGVIAAIDAEEQAKLAALGDRLGLLFQIVDDILDKIGDEKQLGKRIGQDEKQSKSTYVQLLGLEGAQERAQLEAQKAVKIVSKLNLQNTYLAQFPDYLLRRTM</sequence>
<dbReference type="NCBIfam" id="NF045485">
    <property type="entry name" value="FPPsyn"/>
    <property type="match status" value="1"/>
</dbReference>
<dbReference type="Gene3D" id="1.10.600.10">
    <property type="entry name" value="Farnesyl Diphosphate Synthase"/>
    <property type="match status" value="1"/>
</dbReference>
<evidence type="ECO:0000313" key="13">
    <source>
        <dbReference type="EMBL" id="MBB6477187.1"/>
    </source>
</evidence>
<dbReference type="EMBL" id="JACHHI010000001">
    <property type="protein sequence ID" value="MBB6477187.1"/>
    <property type="molecule type" value="Genomic_DNA"/>
</dbReference>
<dbReference type="InterPro" id="IPR008949">
    <property type="entry name" value="Isoprenoid_synthase_dom_sf"/>
</dbReference>
<dbReference type="InterPro" id="IPR033749">
    <property type="entry name" value="Polyprenyl_synt_CS"/>
</dbReference>
<organism evidence="13 14">
    <name type="scientific">Negativicoccus succinicivorans</name>
    <dbReference type="NCBI Taxonomy" id="620903"/>
    <lineage>
        <taxon>Bacteria</taxon>
        <taxon>Bacillati</taxon>
        <taxon>Bacillota</taxon>
        <taxon>Negativicutes</taxon>
        <taxon>Veillonellales</taxon>
        <taxon>Veillonellaceae</taxon>
        <taxon>Negativicoccus</taxon>
    </lineage>
</organism>
<dbReference type="GO" id="GO:0004337">
    <property type="term" value="F:(2E,6E)-farnesyl diphosphate synthase activity"/>
    <property type="evidence" value="ECO:0007669"/>
    <property type="project" value="UniProtKB-EC"/>
</dbReference>
<gene>
    <name evidence="13" type="ORF">HNR45_000209</name>
</gene>
<dbReference type="Proteomes" id="UP000591941">
    <property type="component" value="Unassembled WGS sequence"/>
</dbReference>
<dbReference type="PANTHER" id="PTHR43281:SF1">
    <property type="entry name" value="FARNESYL DIPHOSPHATE SYNTHASE"/>
    <property type="match status" value="1"/>
</dbReference>
<keyword evidence="6" id="KW-0479">Metal-binding</keyword>
<accession>A0A841R229</accession>
<evidence type="ECO:0000256" key="7">
    <source>
        <dbReference type="ARBA" id="ARBA00022842"/>
    </source>
</evidence>
<name>A0A841R229_9FIRM</name>
<evidence type="ECO:0000256" key="10">
    <source>
        <dbReference type="ARBA" id="ARBA00032873"/>
    </source>
</evidence>
<keyword evidence="14" id="KW-1185">Reference proteome</keyword>
<comment type="catalytic activity">
    <reaction evidence="11">
        <text>isopentenyl diphosphate + (2E)-geranyl diphosphate = (2E,6E)-farnesyl diphosphate + diphosphate</text>
        <dbReference type="Rhea" id="RHEA:19361"/>
        <dbReference type="ChEBI" id="CHEBI:33019"/>
        <dbReference type="ChEBI" id="CHEBI:58057"/>
        <dbReference type="ChEBI" id="CHEBI:128769"/>
        <dbReference type="ChEBI" id="CHEBI:175763"/>
        <dbReference type="EC" id="2.5.1.10"/>
    </reaction>
</comment>
<dbReference type="GO" id="GO:0016114">
    <property type="term" value="P:terpenoid biosynthetic process"/>
    <property type="evidence" value="ECO:0007669"/>
    <property type="project" value="UniProtKB-ARBA"/>
</dbReference>
<evidence type="ECO:0000256" key="9">
    <source>
        <dbReference type="ARBA" id="ARBA00032380"/>
    </source>
</evidence>
<evidence type="ECO:0000256" key="1">
    <source>
        <dbReference type="ARBA" id="ARBA00001946"/>
    </source>
</evidence>
<dbReference type="SFLD" id="SFLDS00005">
    <property type="entry name" value="Isoprenoid_Synthase_Type_I"/>
    <property type="match status" value="1"/>
</dbReference>
<evidence type="ECO:0000256" key="11">
    <source>
        <dbReference type="ARBA" id="ARBA00049399"/>
    </source>
</evidence>
<dbReference type="EC" id="2.5.1.10" evidence="3"/>
<reference evidence="13 14" key="1">
    <citation type="submission" date="2020-08" db="EMBL/GenBank/DDBJ databases">
        <title>Genomic Encyclopedia of Type Strains, Phase IV (KMG-IV): sequencing the most valuable type-strain genomes for metagenomic binning, comparative biology and taxonomic classification.</title>
        <authorList>
            <person name="Goeker M."/>
        </authorList>
    </citation>
    <scope>NUCLEOTIDE SEQUENCE [LARGE SCALE GENOMIC DNA]</scope>
    <source>
        <strain evidence="13 14">DSM 21255</strain>
    </source>
</reference>
<keyword evidence="7" id="KW-0460">Magnesium</keyword>
<evidence type="ECO:0000256" key="5">
    <source>
        <dbReference type="ARBA" id="ARBA00022679"/>
    </source>
</evidence>
<dbReference type="GO" id="GO:0046872">
    <property type="term" value="F:metal ion binding"/>
    <property type="evidence" value="ECO:0007669"/>
    <property type="project" value="UniProtKB-KW"/>
</dbReference>
<evidence type="ECO:0000256" key="12">
    <source>
        <dbReference type="RuleBase" id="RU004466"/>
    </source>
</evidence>
<evidence type="ECO:0000256" key="4">
    <source>
        <dbReference type="ARBA" id="ARBA00015100"/>
    </source>
</evidence>
<dbReference type="RefSeq" id="WP_159821912.1">
    <property type="nucleotide sequence ID" value="NZ_CABWNB010000001.1"/>
</dbReference>
<comment type="cofactor">
    <cofactor evidence="1">
        <name>Mg(2+)</name>
        <dbReference type="ChEBI" id="CHEBI:18420"/>
    </cofactor>
</comment>
<dbReference type="InterPro" id="IPR053378">
    <property type="entry name" value="Prenyl_diphosphate_synthase"/>
</dbReference>
<comment type="similarity">
    <text evidence="2 12">Belongs to the FPP/GGPP synthase family.</text>
</comment>
<keyword evidence="8" id="KW-0414">Isoprene biosynthesis</keyword>
<proteinExistence type="inferred from homology"/>
<comment type="caution">
    <text evidence="13">The sequence shown here is derived from an EMBL/GenBank/DDBJ whole genome shotgun (WGS) entry which is preliminary data.</text>
</comment>